<dbReference type="GO" id="GO:0006401">
    <property type="term" value="P:RNA catabolic process"/>
    <property type="evidence" value="ECO:0007669"/>
    <property type="project" value="InterPro"/>
</dbReference>
<protein>
    <submittedName>
        <fullName evidence="1">Uncharacterized protein</fullName>
    </submittedName>
</protein>
<dbReference type="InterPro" id="IPR013924">
    <property type="entry name" value="RNase_H2_suC"/>
</dbReference>
<evidence type="ECO:0000313" key="1">
    <source>
        <dbReference type="EMBL" id="KAK3041233.1"/>
    </source>
</evidence>
<name>A0AA89BHH6_9ASTE</name>
<comment type="caution">
    <text evidence="1">The sequence shown here is derived from an EMBL/GenBank/DDBJ whole genome shotgun (WGS) entry which is preliminary data.</text>
</comment>
<accession>A0AA89BHH6</accession>
<dbReference type="Gene3D" id="2.40.128.680">
    <property type="match status" value="1"/>
</dbReference>
<proteinExistence type="predicted"/>
<dbReference type="PANTHER" id="PTHR47204">
    <property type="entry name" value="OS02G0168900 PROTEIN"/>
    <property type="match status" value="1"/>
</dbReference>
<keyword evidence="2" id="KW-1185">Reference proteome</keyword>
<sequence length="147" mass="16132">MDGHRGLNVGATGTIDLSGSESAVDLSGQVHQLPCCIKYDGPCSVSQYFKPKPTDRIGIDGLNVKEAYFRGRKLQGTTIPLPHGFSGFVIGKRNSDGKNSSDLPEGNLNHWQIKAKFQDITLWNHDSLPSQDDASFRTFHWFAVAKA</sequence>
<dbReference type="AlphaFoldDB" id="A0AA89BHH6"/>
<dbReference type="GO" id="GO:0032299">
    <property type="term" value="C:ribonuclease H2 complex"/>
    <property type="evidence" value="ECO:0007669"/>
    <property type="project" value="InterPro"/>
</dbReference>
<reference evidence="1" key="1">
    <citation type="submission" date="2022-12" db="EMBL/GenBank/DDBJ databases">
        <title>Draft genome assemblies for two species of Escallonia (Escalloniales).</title>
        <authorList>
            <person name="Chanderbali A."/>
            <person name="Dervinis C."/>
            <person name="Anghel I."/>
            <person name="Soltis D."/>
            <person name="Soltis P."/>
            <person name="Zapata F."/>
        </authorList>
    </citation>
    <scope>NUCLEOTIDE SEQUENCE</scope>
    <source>
        <strain evidence="1">UCBG64.0493</strain>
        <tissue evidence="1">Leaf</tissue>
    </source>
</reference>
<dbReference type="PANTHER" id="PTHR47204:SF1">
    <property type="entry name" value="RIBONUCLEASE H2 SUBUNIT C"/>
    <property type="match status" value="1"/>
</dbReference>
<dbReference type="Pfam" id="PF08615">
    <property type="entry name" value="RNase_H2_suC"/>
    <property type="match status" value="1"/>
</dbReference>
<evidence type="ECO:0000313" key="2">
    <source>
        <dbReference type="Proteomes" id="UP001188597"/>
    </source>
</evidence>
<dbReference type="EMBL" id="JAVXUP010000039">
    <property type="protein sequence ID" value="KAK3041233.1"/>
    <property type="molecule type" value="Genomic_DNA"/>
</dbReference>
<organism evidence="1 2">
    <name type="scientific">Escallonia herrerae</name>
    <dbReference type="NCBI Taxonomy" id="1293975"/>
    <lineage>
        <taxon>Eukaryota</taxon>
        <taxon>Viridiplantae</taxon>
        <taxon>Streptophyta</taxon>
        <taxon>Embryophyta</taxon>
        <taxon>Tracheophyta</taxon>
        <taxon>Spermatophyta</taxon>
        <taxon>Magnoliopsida</taxon>
        <taxon>eudicotyledons</taxon>
        <taxon>Gunneridae</taxon>
        <taxon>Pentapetalae</taxon>
        <taxon>asterids</taxon>
        <taxon>campanulids</taxon>
        <taxon>Escalloniales</taxon>
        <taxon>Escalloniaceae</taxon>
        <taxon>Escallonia</taxon>
    </lineage>
</organism>
<gene>
    <name evidence="1" type="ORF">RJ639_028493</name>
</gene>
<dbReference type="Proteomes" id="UP001188597">
    <property type="component" value="Unassembled WGS sequence"/>
</dbReference>
<dbReference type="CDD" id="cd09271">
    <property type="entry name" value="RNase_H2-C"/>
    <property type="match status" value="1"/>
</dbReference>
<feature type="non-terminal residue" evidence="1">
    <location>
        <position position="147"/>
    </location>
</feature>